<dbReference type="InterPro" id="IPR015943">
    <property type="entry name" value="WD40/YVTN_repeat-like_dom_sf"/>
</dbReference>
<evidence type="ECO:0000313" key="5">
    <source>
        <dbReference type="EMBL" id="KAK7592832.1"/>
    </source>
</evidence>
<evidence type="ECO:0000313" key="6">
    <source>
        <dbReference type="Proteomes" id="UP001367676"/>
    </source>
</evidence>
<sequence length="328" mass="36738">MMLDFGEPPSLTSRADEYKKIFTSHQRTKEFKGHTAKVHSVGWNCEGKYLASGSFDQTVSLFAFNQSSLSKILSFTEHEGSVDQLCWHKTNPELLCTAGGDKTVRIWDTRQIKCCSTINTKGENINIRWSPDGKTIAVGNKEDLVTFIDTRTCQKIIEKQFNYEVNEIGWNNSGNLFFITNGLGAVPVFQYPELQVLHVAKGHCGTCICIDFDPTGKHFAVGSADASVSIWLVDSFVCVRMIPRLSWPVRALHFSHDGNLLAAASEDLFIDVSEVSTGARVFDIPVETPTFTVAWHPKRYILAYACDDKEIYDRKKDVGTLKLFGFSN</sequence>
<keyword evidence="1 4" id="KW-0853">WD repeat</keyword>
<evidence type="ECO:0000256" key="3">
    <source>
        <dbReference type="ARBA" id="ARBA00046343"/>
    </source>
</evidence>
<evidence type="ECO:0000256" key="2">
    <source>
        <dbReference type="ARBA" id="ARBA00022737"/>
    </source>
</evidence>
<dbReference type="PANTHER" id="PTHR22839">
    <property type="entry name" value="THO COMPLEX SUBUNIT 3 THO3"/>
    <property type="match status" value="1"/>
</dbReference>
<gene>
    <name evidence="5" type="ORF">V9T40_007584</name>
</gene>
<keyword evidence="6" id="KW-1185">Reference proteome</keyword>
<protein>
    <recommendedName>
        <fullName evidence="7">THO complex subunit 3</fullName>
    </recommendedName>
</protein>
<accession>A0AAN9TJK1</accession>
<dbReference type="InterPro" id="IPR001680">
    <property type="entry name" value="WD40_rpt"/>
</dbReference>
<dbReference type="SUPFAM" id="SSF50978">
    <property type="entry name" value="WD40 repeat-like"/>
    <property type="match status" value="1"/>
</dbReference>
<dbReference type="SMART" id="SM00320">
    <property type="entry name" value="WD40"/>
    <property type="match status" value="6"/>
</dbReference>
<dbReference type="PROSITE" id="PS00678">
    <property type="entry name" value="WD_REPEATS_1"/>
    <property type="match status" value="1"/>
</dbReference>
<comment type="caution">
    <text evidence="5">The sequence shown here is derived from an EMBL/GenBank/DDBJ whole genome shotgun (WGS) entry which is preliminary data.</text>
</comment>
<name>A0AAN9TJK1_9HEMI</name>
<dbReference type="GO" id="GO:0000445">
    <property type="term" value="C:THO complex part of transcription export complex"/>
    <property type="evidence" value="ECO:0007669"/>
    <property type="project" value="TreeGrafter"/>
</dbReference>
<dbReference type="PANTHER" id="PTHR22839:SF0">
    <property type="entry name" value="THO COMPLEX SUBUNIT 3"/>
    <property type="match status" value="1"/>
</dbReference>
<organism evidence="5 6">
    <name type="scientific">Parthenolecanium corni</name>
    <dbReference type="NCBI Taxonomy" id="536013"/>
    <lineage>
        <taxon>Eukaryota</taxon>
        <taxon>Metazoa</taxon>
        <taxon>Ecdysozoa</taxon>
        <taxon>Arthropoda</taxon>
        <taxon>Hexapoda</taxon>
        <taxon>Insecta</taxon>
        <taxon>Pterygota</taxon>
        <taxon>Neoptera</taxon>
        <taxon>Paraneoptera</taxon>
        <taxon>Hemiptera</taxon>
        <taxon>Sternorrhyncha</taxon>
        <taxon>Coccoidea</taxon>
        <taxon>Coccidae</taxon>
        <taxon>Parthenolecanium</taxon>
    </lineage>
</organism>
<feature type="repeat" description="WD" evidence="4">
    <location>
        <begin position="31"/>
        <end position="72"/>
    </location>
</feature>
<dbReference type="PROSITE" id="PS50082">
    <property type="entry name" value="WD_REPEATS_2"/>
    <property type="match status" value="3"/>
</dbReference>
<dbReference type="Gene3D" id="2.130.10.10">
    <property type="entry name" value="YVTN repeat-like/Quinoprotein amine dehydrogenase"/>
    <property type="match status" value="2"/>
</dbReference>
<reference evidence="5 6" key="1">
    <citation type="submission" date="2024-03" db="EMBL/GenBank/DDBJ databases">
        <title>Adaptation during the transition from Ophiocordyceps entomopathogen to insect associate is accompanied by gene loss and intensified selection.</title>
        <authorList>
            <person name="Ward C.M."/>
            <person name="Onetto C.A."/>
            <person name="Borneman A.R."/>
        </authorList>
    </citation>
    <scope>NUCLEOTIDE SEQUENCE [LARGE SCALE GENOMIC DNA]</scope>
    <source>
        <strain evidence="5">AWRI1</strain>
        <tissue evidence="5">Single Adult Female</tissue>
    </source>
</reference>
<dbReference type="PROSITE" id="PS50294">
    <property type="entry name" value="WD_REPEATS_REGION"/>
    <property type="match status" value="3"/>
</dbReference>
<dbReference type="InterPro" id="IPR036322">
    <property type="entry name" value="WD40_repeat_dom_sf"/>
</dbReference>
<proteinExistence type="inferred from homology"/>
<dbReference type="AlphaFoldDB" id="A0AAN9TJK1"/>
<dbReference type="Pfam" id="PF25174">
    <property type="entry name" value="Beta-prop_THOC3"/>
    <property type="match status" value="1"/>
</dbReference>
<dbReference type="GO" id="GO:0006406">
    <property type="term" value="P:mRNA export from nucleus"/>
    <property type="evidence" value="ECO:0007669"/>
    <property type="project" value="InterPro"/>
</dbReference>
<evidence type="ECO:0000256" key="4">
    <source>
        <dbReference type="PROSITE-ProRule" id="PRU00221"/>
    </source>
</evidence>
<dbReference type="EMBL" id="JBBCAQ010000020">
    <property type="protein sequence ID" value="KAK7592832.1"/>
    <property type="molecule type" value="Genomic_DNA"/>
</dbReference>
<comment type="similarity">
    <text evidence="3">Belongs to the THOC3 family.</text>
</comment>
<dbReference type="InterPro" id="IPR040132">
    <property type="entry name" value="Tex1/THOC3"/>
</dbReference>
<feature type="repeat" description="WD" evidence="4">
    <location>
        <begin position="75"/>
        <end position="117"/>
    </location>
</feature>
<dbReference type="Proteomes" id="UP001367676">
    <property type="component" value="Unassembled WGS sequence"/>
</dbReference>
<feature type="repeat" description="WD" evidence="4">
    <location>
        <begin position="200"/>
        <end position="231"/>
    </location>
</feature>
<evidence type="ECO:0000256" key="1">
    <source>
        <dbReference type="ARBA" id="ARBA00022574"/>
    </source>
</evidence>
<dbReference type="InterPro" id="IPR019775">
    <property type="entry name" value="WD40_repeat_CS"/>
</dbReference>
<evidence type="ECO:0008006" key="7">
    <source>
        <dbReference type="Google" id="ProtNLM"/>
    </source>
</evidence>
<dbReference type="FunFam" id="2.130.10.10:FF:001007">
    <property type="entry name" value="THO complex subunit 3"/>
    <property type="match status" value="1"/>
</dbReference>
<keyword evidence="2" id="KW-0677">Repeat</keyword>